<dbReference type="Proteomes" id="UP000637002">
    <property type="component" value="Unassembled WGS sequence"/>
</dbReference>
<protein>
    <recommendedName>
        <fullName evidence="4">Terminase large subunit gp17-like C-terminal domain-containing protein</fullName>
    </recommendedName>
</protein>
<evidence type="ECO:0000256" key="1">
    <source>
        <dbReference type="SAM" id="MobiDB-lite"/>
    </source>
</evidence>
<evidence type="ECO:0008006" key="4">
    <source>
        <dbReference type="Google" id="ProtNLM"/>
    </source>
</evidence>
<evidence type="ECO:0000313" key="2">
    <source>
        <dbReference type="EMBL" id="GGC58372.1"/>
    </source>
</evidence>
<organism evidence="2 3">
    <name type="scientific">Chelatococcus reniformis</name>
    <dbReference type="NCBI Taxonomy" id="1494448"/>
    <lineage>
        <taxon>Bacteria</taxon>
        <taxon>Pseudomonadati</taxon>
        <taxon>Pseudomonadota</taxon>
        <taxon>Alphaproteobacteria</taxon>
        <taxon>Hyphomicrobiales</taxon>
        <taxon>Chelatococcaceae</taxon>
        <taxon>Chelatococcus</taxon>
    </lineage>
</organism>
<dbReference type="Pfam" id="PF03237">
    <property type="entry name" value="Terminase_6N"/>
    <property type="match status" value="1"/>
</dbReference>
<keyword evidence="3" id="KW-1185">Reference proteome</keyword>
<dbReference type="InterPro" id="IPR027417">
    <property type="entry name" value="P-loop_NTPase"/>
</dbReference>
<reference evidence="2" key="2">
    <citation type="submission" date="2020-09" db="EMBL/GenBank/DDBJ databases">
        <authorList>
            <person name="Sun Q."/>
            <person name="Zhou Y."/>
        </authorList>
    </citation>
    <scope>NUCLEOTIDE SEQUENCE</scope>
    <source>
        <strain evidence="2">CGMCC 1.12919</strain>
    </source>
</reference>
<dbReference type="RefSeq" id="WP_188608706.1">
    <property type="nucleotide sequence ID" value="NZ_BMGG01000003.1"/>
</dbReference>
<dbReference type="EMBL" id="BMGG01000003">
    <property type="protein sequence ID" value="GGC58372.1"/>
    <property type="molecule type" value="Genomic_DNA"/>
</dbReference>
<comment type="caution">
    <text evidence="2">The sequence shown here is derived from an EMBL/GenBank/DDBJ whole genome shotgun (WGS) entry which is preliminary data.</text>
</comment>
<evidence type="ECO:0000313" key="3">
    <source>
        <dbReference type="Proteomes" id="UP000637002"/>
    </source>
</evidence>
<dbReference type="AlphaFoldDB" id="A0A916U2N8"/>
<name>A0A916U2N8_9HYPH</name>
<sequence>MNSPLSPAAAAAELLRRRLARRSLTEWCRACGFAPAAHHRLIIAELERVARGETDRLALFLPPGSAKSTYASVLFPPWYLAREPSRAVIVGSHTAELAERWGRKVRNLVARHGPLLGYGVARDNRAAGRWETTGGGEYYAAGVGGAITGRRADLAIIDDPLRGREDADSRAVRDAQWDWYKFDVMTRLKPGAAVVLIQTRWHEDDLAGRILAEEGGRWRVLALAMEALAGDPLGRGVGEPLWPEWFTDVMRRDAKREPRLWSALYQQQPTPDEGAFFKLDMFGTAPPPARAEMRIYGASDYAVTADGGDYTVHVVVGLDSRGRMHLLDVWRRQAASDEWVEAWCDLVLKWKPMAWAEETGQIKAGVGPFLDGRARERKAYCYRQQFPTRGDKAVRAQSIRGRMAMDGLLIDAAAPWRADLVGECLRFPAGVNDDQVDALGLVGQLLDQMTNGPPVKPGAAQRTDPGYGPRPSTGSTDIGII</sequence>
<feature type="region of interest" description="Disordered" evidence="1">
    <location>
        <begin position="450"/>
        <end position="481"/>
    </location>
</feature>
<feature type="compositionally biased region" description="Polar residues" evidence="1">
    <location>
        <begin position="472"/>
        <end position="481"/>
    </location>
</feature>
<dbReference type="Gene3D" id="3.40.50.300">
    <property type="entry name" value="P-loop containing nucleotide triphosphate hydrolases"/>
    <property type="match status" value="1"/>
</dbReference>
<proteinExistence type="predicted"/>
<gene>
    <name evidence="2" type="ORF">GCM10010994_16630</name>
</gene>
<reference evidence="2" key="1">
    <citation type="journal article" date="2014" name="Int. J. Syst. Evol. Microbiol.">
        <title>Complete genome sequence of Corynebacterium casei LMG S-19264T (=DSM 44701T), isolated from a smear-ripened cheese.</title>
        <authorList>
            <consortium name="US DOE Joint Genome Institute (JGI-PGF)"/>
            <person name="Walter F."/>
            <person name="Albersmeier A."/>
            <person name="Kalinowski J."/>
            <person name="Ruckert C."/>
        </authorList>
    </citation>
    <scope>NUCLEOTIDE SEQUENCE</scope>
    <source>
        <strain evidence="2">CGMCC 1.12919</strain>
    </source>
</reference>
<accession>A0A916U2N8</accession>